<dbReference type="STRING" id="572546.Arcpr_0554"/>
<dbReference type="PaxDb" id="572546-Arcpr_0554"/>
<dbReference type="HOGENOM" id="CLU_064882_1_0_2"/>
<dbReference type="AlphaFoldDB" id="D2RH44"/>
<dbReference type="eggNOG" id="arCOG04197">
    <property type="taxonomic scope" value="Archaea"/>
</dbReference>
<dbReference type="Proteomes" id="UP000001901">
    <property type="component" value="Chromosome"/>
</dbReference>
<keyword evidence="2" id="KW-1185">Reference proteome</keyword>
<evidence type="ECO:0000313" key="1">
    <source>
        <dbReference type="EMBL" id="ADB57619.1"/>
    </source>
</evidence>
<organism evidence="1 2">
    <name type="scientific">Archaeoglobus profundus (strain DSM 5631 / JCM 9629 / NBRC 100127 / Av18)</name>
    <dbReference type="NCBI Taxonomy" id="572546"/>
    <lineage>
        <taxon>Archaea</taxon>
        <taxon>Methanobacteriati</taxon>
        <taxon>Methanobacteriota</taxon>
        <taxon>Archaeoglobi</taxon>
        <taxon>Archaeoglobales</taxon>
        <taxon>Archaeoglobaceae</taxon>
        <taxon>Archaeoglobus</taxon>
    </lineage>
</organism>
<accession>D2RH44</accession>
<dbReference type="EMBL" id="CP001857">
    <property type="protein sequence ID" value="ADB57619.1"/>
    <property type="molecule type" value="Genomic_DNA"/>
</dbReference>
<protein>
    <submittedName>
        <fullName evidence="1">Uncharacterized protein</fullName>
    </submittedName>
</protein>
<proteinExistence type="predicted"/>
<gene>
    <name evidence="1" type="ordered locus">Arcpr_0554</name>
</gene>
<evidence type="ECO:0000313" key="2">
    <source>
        <dbReference type="Proteomes" id="UP000001901"/>
    </source>
</evidence>
<dbReference type="KEGG" id="apo:Arcpr_0554"/>
<name>D2RH44_ARCPA</name>
<reference evidence="1 2" key="1">
    <citation type="journal article" date="2010" name="Stand. Genomic Sci.">
        <title>Complete genome sequence of Archaeoglobus profundus type strain (AV18).</title>
        <authorList>
            <person name="von Jan M."/>
            <person name="Lapidus A."/>
            <person name="Del Rio T.G."/>
            <person name="Copeland A."/>
            <person name="Tice H."/>
            <person name="Cheng J.F."/>
            <person name="Lucas S."/>
            <person name="Chen F."/>
            <person name="Nolan M."/>
            <person name="Goodwin L."/>
            <person name="Han C."/>
            <person name="Pitluck S."/>
            <person name="Liolios K."/>
            <person name="Ivanova N."/>
            <person name="Mavromatis K."/>
            <person name="Ovchinnikova G."/>
            <person name="Chertkov O."/>
            <person name="Pati A."/>
            <person name="Chen A."/>
            <person name="Palaniappan K."/>
            <person name="Land M."/>
            <person name="Hauser L."/>
            <person name="Chang Y.J."/>
            <person name="Jeffries C.D."/>
            <person name="Saunders E."/>
            <person name="Brettin T."/>
            <person name="Detter J.C."/>
            <person name="Chain P."/>
            <person name="Eichinger K."/>
            <person name="Huber H."/>
            <person name="Spring S."/>
            <person name="Rohde M."/>
            <person name="Goker M."/>
            <person name="Wirth R."/>
            <person name="Woyke T."/>
            <person name="Bristow J."/>
            <person name="Eisen J.A."/>
            <person name="Markowitz V."/>
            <person name="Hugenholtz P."/>
            <person name="Kyrpides N.C."/>
            <person name="Klenk H.P."/>
        </authorList>
    </citation>
    <scope>NUCLEOTIDE SEQUENCE [LARGE SCALE GENOMIC DNA]</scope>
    <source>
        <strain evidence="2">DSM 5631 / JCM 9629 / NBRC 100127 / Av18</strain>
    </source>
</reference>
<sequence>MNRPVTVDIPFTVTGEKARLVWWTAWFSKFCAHRLLNDAKENEILVDLSQTSFLKYARKRCYDVLPNRRYVDGIAVLIHSTLKSARKLGLKVNEIKLRQWLLFQCEADKKKKGNLNVRLTSTREAEALVFNQEREPRKIKINLRTPKKYEKLLKILVERAIKSEVGYPARIVIKEYNTHLNDLRLYCSLQVMVPYDLYLEVMRKYDAPLGNHVAGIDVNVDRLNIAIVDRYGRLRDVKTFWFREITSRGYRRKRAWTKIYQAIHDMLNYAYHHGVSHVVLENPEIVGYLKYYWIKNGNRKTKNYNYRTSIFRNRIIETIAYKTPLYGLKTIYVNPKGTTRSKEHEKIMKKYGLDRHTASAYLIALKSLKKIHYATK</sequence>